<organism evidence="1 2">
    <name type="scientific">Psilocybe cubensis</name>
    <name type="common">Psychedelic mushroom</name>
    <name type="synonym">Stropharia cubensis</name>
    <dbReference type="NCBI Taxonomy" id="181762"/>
    <lineage>
        <taxon>Eukaryota</taxon>
        <taxon>Fungi</taxon>
        <taxon>Dikarya</taxon>
        <taxon>Basidiomycota</taxon>
        <taxon>Agaricomycotina</taxon>
        <taxon>Agaricomycetes</taxon>
        <taxon>Agaricomycetidae</taxon>
        <taxon>Agaricales</taxon>
        <taxon>Agaricineae</taxon>
        <taxon>Strophariaceae</taxon>
        <taxon>Psilocybe</taxon>
    </lineage>
</organism>
<proteinExistence type="predicted"/>
<reference evidence="1" key="1">
    <citation type="submission" date="2021-10" db="EMBL/GenBank/DDBJ databases">
        <title>Psilocybe cubensis genome.</title>
        <authorList>
            <person name="Mckernan K.J."/>
            <person name="Crawford S."/>
            <person name="Trippe A."/>
            <person name="Kane L.T."/>
            <person name="Mclaughlin S."/>
        </authorList>
    </citation>
    <scope>NUCLEOTIDE SEQUENCE</scope>
    <source>
        <strain evidence="1">MGC-MH-2018</strain>
    </source>
</reference>
<evidence type="ECO:0000313" key="1">
    <source>
        <dbReference type="EMBL" id="KAH9480410.1"/>
    </source>
</evidence>
<comment type="caution">
    <text evidence="1">The sequence shown here is derived from an EMBL/GenBank/DDBJ whole genome shotgun (WGS) entry which is preliminary data.</text>
</comment>
<keyword evidence="1" id="KW-0418">Kinase</keyword>
<dbReference type="EMBL" id="JAFIQS020000006">
    <property type="protein sequence ID" value="KAH9480410.1"/>
    <property type="molecule type" value="Genomic_DNA"/>
</dbReference>
<sequence>MSWLRSKKASVNNLKADESARSKTPTPSNPDGKPQKRTFRSGLLTIRVMGAEGISMPPGVALPASVQSALSSQQAKVAASVSPSSVNQQRLASRSRGSR</sequence>
<dbReference type="Proteomes" id="UP000664032">
    <property type="component" value="Unassembled WGS sequence"/>
</dbReference>
<keyword evidence="2" id="KW-1185">Reference proteome</keyword>
<gene>
    <name evidence="1" type="ORF">JR316_0007008</name>
</gene>
<name>A0ACB8GZM4_PSICU</name>
<keyword evidence="1" id="KW-0808">Transferase</keyword>
<evidence type="ECO:0000313" key="2">
    <source>
        <dbReference type="Proteomes" id="UP000664032"/>
    </source>
</evidence>
<accession>A0ACB8GZM4</accession>
<protein>
    <submittedName>
        <fullName evidence="1">Serine/threonine-protein kinase YPK1</fullName>
    </submittedName>
</protein>